<dbReference type="KEGG" id="sgu:SGLAU_32180"/>
<evidence type="ECO:0000313" key="2">
    <source>
        <dbReference type="Proteomes" id="UP000029482"/>
    </source>
</evidence>
<dbReference type="AlphaFoldDB" id="A0A089XME4"/>
<proteinExistence type="predicted"/>
<evidence type="ECO:0000313" key="1">
    <source>
        <dbReference type="EMBL" id="AIS02370.1"/>
    </source>
</evidence>
<reference evidence="2" key="1">
    <citation type="journal article" date="2015" name="J. Biotechnol.">
        <title>Complete genome sequence of the actinobacterium Streptomyces glaucescens GLA.O (DSM 40922) consisting of a linear chromosome and one linear plasmid.</title>
        <authorList>
            <person name="Ortseifen V."/>
            <person name="Winkler A."/>
            <person name="Albersmeier A."/>
            <person name="Wendler S."/>
            <person name="Puhler A."/>
            <person name="Kalinowski J."/>
            <person name="Ruckert C."/>
        </authorList>
    </citation>
    <scope>NUCLEOTIDE SEQUENCE [LARGE SCALE GENOMIC DNA]</scope>
    <source>
        <strain evidence="2">DSM 40922 / GLA O</strain>
    </source>
</reference>
<dbReference type="eggNOG" id="COG3570">
    <property type="taxonomic scope" value="Bacteria"/>
</dbReference>
<dbReference type="HOGENOM" id="CLU_1926384_0_0_11"/>
<organism evidence="1 2">
    <name type="scientific">Streptomyces glaucescens</name>
    <dbReference type="NCBI Taxonomy" id="1907"/>
    <lineage>
        <taxon>Bacteria</taxon>
        <taxon>Bacillati</taxon>
        <taxon>Actinomycetota</taxon>
        <taxon>Actinomycetes</taxon>
        <taxon>Kitasatosporales</taxon>
        <taxon>Streptomycetaceae</taxon>
        <taxon>Streptomyces</taxon>
    </lineage>
</organism>
<dbReference type="EMBL" id="CP009438">
    <property type="protein sequence ID" value="AIS02370.1"/>
    <property type="molecule type" value="Genomic_DNA"/>
</dbReference>
<dbReference type="Proteomes" id="UP000029482">
    <property type="component" value="Chromosome"/>
</dbReference>
<name>A0A089XME4_STRGA</name>
<sequence>MRQVRRPCKTCRNLEKDGFCARLAAHTGVRVLLCPRQGTDMTAAFPEIRAAAGTQLPRTPAWVESDGVGTRPARVGRDRFYLLTEVLGLDRGRAAGWTPERLLQDELGDIEGGGSALVPSSVAMAEALQNR</sequence>
<keyword evidence="2" id="KW-1185">Reference proteome</keyword>
<accession>A0A089XME4</accession>
<protein>
    <submittedName>
        <fullName evidence="1">Uncharacterized protein</fullName>
    </submittedName>
</protein>
<gene>
    <name evidence="1" type="ORF">SGLAU_32180</name>
</gene>